<name>A0A6A3BWP0_HIBSY</name>
<evidence type="ECO:0000256" key="3">
    <source>
        <dbReference type="SAM" id="MobiDB-lite"/>
    </source>
</evidence>
<dbReference type="EMBL" id="VEPZ02000733">
    <property type="protein sequence ID" value="KAE8720367.1"/>
    <property type="molecule type" value="Genomic_DNA"/>
</dbReference>
<evidence type="ECO:0000256" key="1">
    <source>
        <dbReference type="ARBA" id="ARBA00022574"/>
    </source>
</evidence>
<dbReference type="GO" id="GO:0030490">
    <property type="term" value="P:maturation of SSU-rRNA"/>
    <property type="evidence" value="ECO:0007669"/>
    <property type="project" value="TreeGrafter"/>
</dbReference>
<feature type="region of interest" description="Disordered" evidence="3">
    <location>
        <begin position="118"/>
        <end position="137"/>
    </location>
</feature>
<dbReference type="GO" id="GO:0032040">
    <property type="term" value="C:small-subunit processome"/>
    <property type="evidence" value="ECO:0007669"/>
    <property type="project" value="TreeGrafter"/>
</dbReference>
<organism evidence="5">
    <name type="scientific">Hibiscus syriacus</name>
    <name type="common">Rose of Sharon</name>
    <dbReference type="NCBI Taxonomy" id="106335"/>
    <lineage>
        <taxon>Eukaryota</taxon>
        <taxon>Viridiplantae</taxon>
        <taxon>Streptophyta</taxon>
        <taxon>Embryophyta</taxon>
        <taxon>Tracheophyta</taxon>
        <taxon>Spermatophyta</taxon>
        <taxon>Magnoliopsida</taxon>
        <taxon>eudicotyledons</taxon>
        <taxon>Gunneridae</taxon>
        <taxon>Pentapetalae</taxon>
        <taxon>rosids</taxon>
        <taxon>malvids</taxon>
        <taxon>Malvales</taxon>
        <taxon>Malvaceae</taxon>
        <taxon>Malvoideae</taxon>
        <taxon>Hibiscus</taxon>
    </lineage>
</organism>
<feature type="domain" description="Small-subunit processome Utp12" evidence="4">
    <location>
        <begin position="40"/>
        <end position="94"/>
    </location>
</feature>
<accession>A0A6A3BWP0</accession>
<protein>
    <recommendedName>
        <fullName evidence="4">Small-subunit processome Utp12 domain-containing protein</fullName>
    </recommendedName>
</protein>
<dbReference type="GO" id="GO:0034388">
    <property type="term" value="C:Pwp2p-containing subcomplex of 90S preribosome"/>
    <property type="evidence" value="ECO:0007669"/>
    <property type="project" value="TreeGrafter"/>
</dbReference>
<dbReference type="Pfam" id="PF04003">
    <property type="entry name" value="Utp12"/>
    <property type="match status" value="1"/>
</dbReference>
<dbReference type="InterPro" id="IPR051570">
    <property type="entry name" value="TBC1_cilium_biogenesis"/>
</dbReference>
<keyword evidence="2" id="KW-0677">Repeat</keyword>
<dbReference type="PANTHER" id="PTHR19853">
    <property type="entry name" value="WD REPEAT CONTAINING PROTEIN 3 WDR3"/>
    <property type="match status" value="1"/>
</dbReference>
<gene>
    <name evidence="5" type="ORF">F3Y22_tig00020266pilonHSYRG00016</name>
</gene>
<dbReference type="GO" id="GO:0030515">
    <property type="term" value="F:snoRNA binding"/>
    <property type="evidence" value="ECO:0007669"/>
    <property type="project" value="TreeGrafter"/>
</dbReference>
<reference evidence="5" key="1">
    <citation type="submission" date="2019-09" db="EMBL/GenBank/DDBJ databases">
        <title>Draft genome information of white flower Hibiscus syriacus.</title>
        <authorList>
            <person name="Kim Y.-M."/>
        </authorList>
    </citation>
    <scope>NUCLEOTIDE SEQUENCE [LARGE SCALE GENOMIC DNA]</scope>
    <source>
        <strain evidence="5">YM2019G1</strain>
        <tissue evidence="5">Leaf</tissue>
    </source>
</reference>
<evidence type="ECO:0000256" key="2">
    <source>
        <dbReference type="ARBA" id="ARBA00022737"/>
    </source>
</evidence>
<dbReference type="InterPro" id="IPR007148">
    <property type="entry name" value="SSU_processome_Utp12"/>
</dbReference>
<evidence type="ECO:0000259" key="4">
    <source>
        <dbReference type="Pfam" id="PF04003"/>
    </source>
</evidence>
<dbReference type="AlphaFoldDB" id="A0A6A3BWP0"/>
<keyword evidence="1" id="KW-0853">WD repeat</keyword>
<proteinExistence type="predicted"/>
<comment type="caution">
    <text evidence="5">The sequence shown here is derived from an EMBL/GenBank/DDBJ whole genome shotgun (WGS) entry which is preliminary data.</text>
</comment>
<dbReference type="PANTHER" id="PTHR19853:SF0">
    <property type="entry name" value="WD REPEAT-CONTAINING PROTEIN 3"/>
    <property type="match status" value="1"/>
</dbReference>
<sequence>MSMLGLSPSDYVLRALSNISTNDLEQTLLCIHGDSCTPEIRIVTILLQTRHSQLISTPSSRPVLAVLKDIIYARVKECKDTLGFNLAAMDHLKQLMASRWDALFRDAKSKLLEIRSRQSKRFEARSEPKTEKPKQKK</sequence>
<evidence type="ECO:0000313" key="5">
    <source>
        <dbReference type="EMBL" id="KAE8720367.1"/>
    </source>
</evidence>